<accession>A0A0D2E640</accession>
<keyword evidence="3" id="KW-0732">Signal</keyword>
<evidence type="ECO:0000313" key="5">
    <source>
        <dbReference type="Proteomes" id="UP000054342"/>
    </source>
</evidence>
<name>A0A0D2E640_9EURO</name>
<dbReference type="RefSeq" id="XP_013311497.1">
    <property type="nucleotide sequence ID" value="XM_013456043.1"/>
</dbReference>
<dbReference type="HOGENOM" id="CLU_047726_0_0_1"/>
<feature type="transmembrane region" description="Helical" evidence="2">
    <location>
        <begin position="232"/>
        <end position="259"/>
    </location>
</feature>
<dbReference type="AlphaFoldDB" id="A0A0D2E640"/>
<organism evidence="4 5">
    <name type="scientific">Exophiala xenobiotica</name>
    <dbReference type="NCBI Taxonomy" id="348802"/>
    <lineage>
        <taxon>Eukaryota</taxon>
        <taxon>Fungi</taxon>
        <taxon>Dikarya</taxon>
        <taxon>Ascomycota</taxon>
        <taxon>Pezizomycotina</taxon>
        <taxon>Eurotiomycetes</taxon>
        <taxon>Chaetothyriomycetidae</taxon>
        <taxon>Chaetothyriales</taxon>
        <taxon>Herpotrichiellaceae</taxon>
        <taxon>Exophiala</taxon>
    </lineage>
</organism>
<feature type="compositionally biased region" description="Polar residues" evidence="1">
    <location>
        <begin position="330"/>
        <end position="346"/>
    </location>
</feature>
<keyword evidence="2" id="KW-0812">Transmembrane</keyword>
<dbReference type="STRING" id="348802.A0A0D2E640"/>
<evidence type="ECO:0000256" key="2">
    <source>
        <dbReference type="SAM" id="Phobius"/>
    </source>
</evidence>
<evidence type="ECO:0000256" key="3">
    <source>
        <dbReference type="SAM" id="SignalP"/>
    </source>
</evidence>
<gene>
    <name evidence="4" type="ORF">PV05_09690</name>
</gene>
<evidence type="ECO:0000256" key="1">
    <source>
        <dbReference type="SAM" id="MobiDB-lite"/>
    </source>
</evidence>
<feature type="signal peptide" evidence="3">
    <location>
        <begin position="1"/>
        <end position="34"/>
    </location>
</feature>
<feature type="region of interest" description="Disordered" evidence="1">
    <location>
        <begin position="317"/>
        <end position="393"/>
    </location>
</feature>
<dbReference type="OrthoDB" id="5426678at2759"/>
<dbReference type="Proteomes" id="UP000054342">
    <property type="component" value="Unassembled WGS sequence"/>
</dbReference>
<evidence type="ECO:0000313" key="4">
    <source>
        <dbReference type="EMBL" id="KIW50913.1"/>
    </source>
</evidence>
<keyword evidence="2" id="KW-1133">Transmembrane helix</keyword>
<keyword evidence="2" id="KW-0472">Membrane</keyword>
<dbReference type="EMBL" id="KN847322">
    <property type="protein sequence ID" value="KIW50913.1"/>
    <property type="molecule type" value="Genomic_DNA"/>
</dbReference>
<dbReference type="GeneID" id="25331598"/>
<sequence length="419" mass="45318">MAFWHDRHATAPSPSALHLTLLCLLIVFLRLTSALQYVAGSPCESVCADAGTLNEDVVCLDADYQALPQGRAYQKCVACQLNSTAVDTSKNETDVGWGLLAFRYALAGCMFAWPEAHISISSPCQVSCAALNASIDYQITNDTSTARPGEAFCNVGTFDSTTINRCAFCYSFIPQQLFLANFLQALHISCVQPPISGKPFFPIAAAIFNETLIAGPAATSNNTGSGSGLHGWQLAVAIALPIVGGILLFGSACWCCFVFTRKRRQRMAETGRMSRIHEANVDGMYSPVSGKGVEVWGQVQPPTEMHAISPTYLQAKHPSPGMAQGRWSHLQPQAEGSDQGTPLRNSFQREDVGPGTGQVQDPNLHEQYFGVDDDPEPDAYHALSGPSDGQHQYHQPEAIGVAHGQPHVHVQDYERGHFI</sequence>
<proteinExistence type="predicted"/>
<keyword evidence="5" id="KW-1185">Reference proteome</keyword>
<feature type="chain" id="PRO_5002240966" evidence="3">
    <location>
        <begin position="35"/>
        <end position="419"/>
    </location>
</feature>
<reference evidence="4 5" key="1">
    <citation type="submission" date="2015-01" db="EMBL/GenBank/DDBJ databases">
        <title>The Genome Sequence of Exophiala xenobiotica CBS118157.</title>
        <authorList>
            <consortium name="The Broad Institute Genomics Platform"/>
            <person name="Cuomo C."/>
            <person name="de Hoog S."/>
            <person name="Gorbushina A."/>
            <person name="Stielow B."/>
            <person name="Teixiera M."/>
            <person name="Abouelleil A."/>
            <person name="Chapman S.B."/>
            <person name="Priest M."/>
            <person name="Young S.K."/>
            <person name="Wortman J."/>
            <person name="Nusbaum C."/>
            <person name="Birren B."/>
        </authorList>
    </citation>
    <scope>NUCLEOTIDE SEQUENCE [LARGE SCALE GENOMIC DNA]</scope>
    <source>
        <strain evidence="4 5">CBS 118157</strain>
    </source>
</reference>
<protein>
    <submittedName>
        <fullName evidence="4">Uncharacterized protein</fullName>
    </submittedName>
</protein>